<gene>
    <name evidence="3" type="ORF">D5H78_13025</name>
</gene>
<evidence type="ECO:0000313" key="3">
    <source>
        <dbReference type="EMBL" id="RJK94755.1"/>
    </source>
</evidence>
<evidence type="ECO:0000259" key="2">
    <source>
        <dbReference type="Pfam" id="PF21805"/>
    </source>
</evidence>
<dbReference type="InterPro" id="IPR048667">
    <property type="entry name" value="Imm5-like"/>
</dbReference>
<reference evidence="3 4" key="1">
    <citation type="submission" date="2018-09" db="EMBL/GenBank/DDBJ databases">
        <title>YIM 75000 draft genome.</title>
        <authorList>
            <person name="Tang S."/>
            <person name="Feng Y."/>
        </authorList>
    </citation>
    <scope>NUCLEOTIDE SEQUENCE [LARGE SCALE GENOMIC DNA]</scope>
    <source>
        <strain evidence="3 4">YIM 75000</strain>
    </source>
</reference>
<evidence type="ECO:0000256" key="1">
    <source>
        <dbReference type="SAM" id="MobiDB-lite"/>
    </source>
</evidence>
<dbReference type="EMBL" id="QZEZ01000006">
    <property type="protein sequence ID" value="RJK94755.1"/>
    <property type="molecule type" value="Genomic_DNA"/>
</dbReference>
<dbReference type="RefSeq" id="WP_119950937.1">
    <property type="nucleotide sequence ID" value="NZ_QZEZ01000006.1"/>
</dbReference>
<dbReference type="Pfam" id="PF21805">
    <property type="entry name" value="Imm5_like"/>
    <property type="match status" value="1"/>
</dbReference>
<keyword evidence="3" id="KW-0378">Hydrolase</keyword>
<feature type="domain" description="Imm-5-like" evidence="2">
    <location>
        <begin position="11"/>
        <end position="135"/>
    </location>
</feature>
<proteinExistence type="predicted"/>
<feature type="compositionally biased region" description="Basic and acidic residues" evidence="1">
    <location>
        <begin position="36"/>
        <end position="45"/>
    </location>
</feature>
<feature type="region of interest" description="Disordered" evidence="1">
    <location>
        <begin position="132"/>
        <end position="177"/>
    </location>
</feature>
<feature type="region of interest" description="Disordered" evidence="1">
    <location>
        <begin position="33"/>
        <end position="62"/>
    </location>
</feature>
<feature type="compositionally biased region" description="Basic and acidic residues" evidence="1">
    <location>
        <begin position="166"/>
        <end position="177"/>
    </location>
</feature>
<dbReference type="GO" id="GO:0004527">
    <property type="term" value="F:exonuclease activity"/>
    <property type="evidence" value="ECO:0007669"/>
    <property type="project" value="UniProtKB-KW"/>
</dbReference>
<dbReference type="Proteomes" id="UP000265614">
    <property type="component" value="Unassembled WGS sequence"/>
</dbReference>
<keyword evidence="3" id="KW-0269">Exonuclease</keyword>
<name>A0A3A3YTI6_9ACTN</name>
<dbReference type="AlphaFoldDB" id="A0A3A3YTI6"/>
<accession>A0A3A3YTI6</accession>
<sequence length="177" mass="18571">MPPPADRIDLSTAELRDIARFSADRARTALAAYEGQHPDDSRPRGAVDAADAFAAGGPRSARQRATAWAAHRAARDATTPAARDAARAAAHAAASAYLHPLADAHQVKHVLGAAAHAAHALELLAGGDREVGEREVEQAGRHAPPGLRAVLRRLPPAPAGGGRAGELMRRLDLELRR</sequence>
<dbReference type="OrthoDB" id="166981at2"/>
<keyword evidence="4" id="KW-1185">Reference proteome</keyword>
<organism evidence="3 4">
    <name type="scientific">Vallicoccus soli</name>
    <dbReference type="NCBI Taxonomy" id="2339232"/>
    <lineage>
        <taxon>Bacteria</taxon>
        <taxon>Bacillati</taxon>
        <taxon>Actinomycetota</taxon>
        <taxon>Actinomycetes</taxon>
        <taxon>Motilibacterales</taxon>
        <taxon>Vallicoccaceae</taxon>
        <taxon>Vallicoccus</taxon>
    </lineage>
</organism>
<feature type="compositionally biased region" description="Low complexity" evidence="1">
    <location>
        <begin position="46"/>
        <end position="62"/>
    </location>
</feature>
<keyword evidence="3" id="KW-0540">Nuclease</keyword>
<comment type="caution">
    <text evidence="3">The sequence shown here is derived from an EMBL/GenBank/DDBJ whole genome shotgun (WGS) entry which is preliminary data.</text>
</comment>
<protein>
    <submittedName>
        <fullName evidence="3">Exonuclease SbcC</fullName>
    </submittedName>
</protein>
<evidence type="ECO:0000313" key="4">
    <source>
        <dbReference type="Proteomes" id="UP000265614"/>
    </source>
</evidence>